<dbReference type="Gene3D" id="3.30.450.20">
    <property type="entry name" value="PAS domain"/>
    <property type="match status" value="3"/>
</dbReference>
<dbReference type="Pfam" id="PF14598">
    <property type="entry name" value="PAS_11"/>
    <property type="match status" value="1"/>
</dbReference>
<evidence type="ECO:0000256" key="2">
    <source>
        <dbReference type="ARBA" id="ARBA00022737"/>
    </source>
</evidence>
<evidence type="ECO:0000256" key="7">
    <source>
        <dbReference type="ARBA" id="ARBA00023163"/>
    </source>
</evidence>
<accession>A0A1B6JLJ2</accession>
<evidence type="ECO:0000256" key="5">
    <source>
        <dbReference type="ARBA" id="ARBA00023125"/>
    </source>
</evidence>
<gene>
    <name evidence="13" type="ORF">g.34085</name>
</gene>
<feature type="compositionally biased region" description="Polar residues" evidence="10">
    <location>
        <begin position="698"/>
        <end position="714"/>
    </location>
</feature>
<keyword evidence="7" id="KW-0804">Transcription</keyword>
<dbReference type="InterPro" id="IPR001610">
    <property type="entry name" value="PAC"/>
</dbReference>
<name>A0A1B6JLJ2_9HEMI</name>
<evidence type="ECO:0000256" key="1">
    <source>
        <dbReference type="ARBA" id="ARBA00004123"/>
    </source>
</evidence>
<feature type="region of interest" description="Disordered" evidence="10">
    <location>
        <begin position="659"/>
        <end position="680"/>
    </location>
</feature>
<dbReference type="InterPro" id="IPR035965">
    <property type="entry name" value="PAS-like_dom_sf"/>
</dbReference>
<keyword evidence="6" id="KW-0010">Activator</keyword>
<proteinExistence type="predicted"/>
<evidence type="ECO:0000256" key="8">
    <source>
        <dbReference type="ARBA" id="ARBA00023242"/>
    </source>
</evidence>
<evidence type="ECO:0000259" key="11">
    <source>
        <dbReference type="PROSITE" id="PS50112"/>
    </source>
</evidence>
<dbReference type="Pfam" id="PF00989">
    <property type="entry name" value="PAS"/>
    <property type="match status" value="1"/>
</dbReference>
<dbReference type="GO" id="GO:0000981">
    <property type="term" value="F:DNA-binding transcription factor activity, RNA polymerase II-specific"/>
    <property type="evidence" value="ECO:0007669"/>
    <property type="project" value="TreeGrafter"/>
</dbReference>
<feature type="region of interest" description="Disordered" evidence="10">
    <location>
        <begin position="467"/>
        <end position="495"/>
    </location>
</feature>
<dbReference type="PROSITE" id="PS50112">
    <property type="entry name" value="PAS"/>
    <property type="match status" value="2"/>
</dbReference>
<dbReference type="GO" id="GO:0000977">
    <property type="term" value="F:RNA polymerase II transcription regulatory region sequence-specific DNA binding"/>
    <property type="evidence" value="ECO:0007669"/>
    <property type="project" value="TreeGrafter"/>
</dbReference>
<dbReference type="GO" id="GO:0045944">
    <property type="term" value="P:positive regulation of transcription by RNA polymerase II"/>
    <property type="evidence" value="ECO:0007669"/>
    <property type="project" value="UniProtKB-ARBA"/>
</dbReference>
<keyword evidence="2" id="KW-0677">Repeat</keyword>
<feature type="region of interest" description="Disordered" evidence="10">
    <location>
        <begin position="698"/>
        <end position="765"/>
    </location>
</feature>
<dbReference type="PANTHER" id="PTHR23043">
    <property type="entry name" value="HYPOXIA-INDUCIBLE FACTOR 1 ALPHA"/>
    <property type="match status" value="1"/>
</dbReference>
<organism evidence="13">
    <name type="scientific">Homalodisca liturata</name>
    <dbReference type="NCBI Taxonomy" id="320908"/>
    <lineage>
        <taxon>Eukaryota</taxon>
        <taxon>Metazoa</taxon>
        <taxon>Ecdysozoa</taxon>
        <taxon>Arthropoda</taxon>
        <taxon>Hexapoda</taxon>
        <taxon>Insecta</taxon>
        <taxon>Pterygota</taxon>
        <taxon>Neoptera</taxon>
        <taxon>Paraneoptera</taxon>
        <taxon>Hemiptera</taxon>
        <taxon>Auchenorrhyncha</taxon>
        <taxon>Membracoidea</taxon>
        <taxon>Cicadellidae</taxon>
        <taxon>Cicadellinae</taxon>
        <taxon>Proconiini</taxon>
        <taxon>Homalodisca</taxon>
    </lineage>
</organism>
<feature type="domain" description="PAS" evidence="11">
    <location>
        <begin position="60"/>
        <end position="123"/>
    </location>
</feature>
<evidence type="ECO:0000256" key="4">
    <source>
        <dbReference type="ARBA" id="ARBA00023015"/>
    </source>
</evidence>
<feature type="compositionally biased region" description="Polar residues" evidence="10">
    <location>
        <begin position="662"/>
        <end position="673"/>
    </location>
</feature>
<dbReference type="SUPFAM" id="SSF55785">
    <property type="entry name" value="PYP-like sensor domain (PAS domain)"/>
    <property type="match status" value="2"/>
</dbReference>
<dbReference type="AlphaFoldDB" id="A0A1B6JLJ2"/>
<feature type="domain" description="PAS" evidence="11">
    <location>
        <begin position="218"/>
        <end position="269"/>
    </location>
</feature>
<dbReference type="GO" id="GO:0071456">
    <property type="term" value="P:cellular response to hypoxia"/>
    <property type="evidence" value="ECO:0007669"/>
    <property type="project" value="TreeGrafter"/>
</dbReference>
<dbReference type="InterPro" id="IPR011598">
    <property type="entry name" value="bHLH_dom"/>
</dbReference>
<evidence type="ECO:0000256" key="3">
    <source>
        <dbReference type="ARBA" id="ARBA00022843"/>
    </source>
</evidence>
<dbReference type="GO" id="GO:0046983">
    <property type="term" value="F:protein dimerization activity"/>
    <property type="evidence" value="ECO:0007669"/>
    <property type="project" value="InterPro"/>
</dbReference>
<feature type="non-terminal residue" evidence="13">
    <location>
        <position position="1"/>
    </location>
</feature>
<dbReference type="CDD" id="cd00130">
    <property type="entry name" value="PAS"/>
    <property type="match status" value="2"/>
</dbReference>
<comment type="subcellular location">
    <subcellularLocation>
        <location evidence="1">Nucleus</location>
    </subcellularLocation>
</comment>
<keyword evidence="4" id="KW-0805">Transcription regulation</keyword>
<keyword evidence="8" id="KW-0539">Nucleus</keyword>
<protein>
    <recommendedName>
        <fullName evidence="14">Hypoxia-inducible factor 1-alpha</fullName>
    </recommendedName>
</protein>
<feature type="compositionally biased region" description="Polar residues" evidence="10">
    <location>
        <begin position="467"/>
        <end position="490"/>
    </location>
</feature>
<dbReference type="NCBIfam" id="TIGR00229">
    <property type="entry name" value="sensory_box"/>
    <property type="match status" value="1"/>
</dbReference>
<keyword evidence="3" id="KW-0832">Ubl conjugation</keyword>
<dbReference type="PROSITE" id="PS50888">
    <property type="entry name" value="BHLH"/>
    <property type="match status" value="1"/>
</dbReference>
<evidence type="ECO:0000256" key="6">
    <source>
        <dbReference type="ARBA" id="ARBA00023159"/>
    </source>
</evidence>
<keyword evidence="9" id="KW-0379">Hydroxylation</keyword>
<dbReference type="EMBL" id="GECU01007575">
    <property type="protein sequence ID" value="JAT00132.1"/>
    <property type="molecule type" value="Transcribed_RNA"/>
</dbReference>
<keyword evidence="5" id="KW-0238">DNA-binding</keyword>
<dbReference type="PANTHER" id="PTHR23043:SF17">
    <property type="entry name" value="PROTEIN SIMILAR"/>
    <property type="match status" value="1"/>
</dbReference>
<reference evidence="13" key="1">
    <citation type="submission" date="2015-11" db="EMBL/GenBank/DDBJ databases">
        <title>De novo transcriptome assembly of four potential Pierce s Disease insect vectors from Arizona vineyards.</title>
        <authorList>
            <person name="Tassone E.E."/>
        </authorList>
    </citation>
    <scope>NUCLEOTIDE SEQUENCE</scope>
</reference>
<dbReference type="FunFam" id="3.30.450.20:FF:000005">
    <property type="entry name" value="Hypoxia-inducible factor 1 subunit alpha"/>
    <property type="match status" value="1"/>
</dbReference>
<evidence type="ECO:0000259" key="12">
    <source>
        <dbReference type="PROSITE" id="PS50888"/>
    </source>
</evidence>
<dbReference type="InterPro" id="IPR000014">
    <property type="entry name" value="PAS"/>
</dbReference>
<dbReference type="FunFam" id="3.30.450.20:FF:000015">
    <property type="entry name" value="Hypoxia-inducible factor 1-alpha isoform 1"/>
    <property type="match status" value="1"/>
</dbReference>
<evidence type="ECO:0000256" key="9">
    <source>
        <dbReference type="ARBA" id="ARBA00023278"/>
    </source>
</evidence>
<feature type="compositionally biased region" description="Pro residues" evidence="10">
    <location>
        <begin position="427"/>
        <end position="439"/>
    </location>
</feature>
<evidence type="ECO:0008006" key="14">
    <source>
        <dbReference type="Google" id="ProtNLM"/>
    </source>
</evidence>
<evidence type="ECO:0000313" key="13">
    <source>
        <dbReference type="EMBL" id="JAT00132.1"/>
    </source>
</evidence>
<dbReference type="SMART" id="SM00091">
    <property type="entry name" value="PAS"/>
    <property type="match status" value="2"/>
</dbReference>
<sequence>RSRETEIFTDLAQALPLPPSTIATLDKASVMRLAISYLRIRTVLSTIPSEVIPVKPSPTDEQHDSLFLKALEGFLLVVSADGDIVFLSENVSEYLGLSQIELMGQSIYEVSHPCDHNEVKEILTGKDAESLQRTFFLRMKCTLTSKGRNVNLKSATYKVIHCTGHMVSSDVSDKDEDVMDTDSSAGSQMYLVAIGEPIPHPANIEIPLGQQTFLSKHSLDMKFTYADDKMAEFLGYDPDSLVGKSMFELYHAQDSQAVVKSFKDLIAKGQTQTGRYRFLAHGGGYVWVTTQATLIYNNKGHKPQSVVCVHFVTSGLECKDEVYSCSQLESGAIKREVEVRKVIEPVRSQVTSEQVVRKVFAAPPVTLPTPQVVAAPPVLPPTRPQVVTAKIIARSATAPPPQVGTVRPFNKLPESRPQVVTSKIFAPAPPSVRPPPFPTGEPSTSRPAPRPTAVTAKLFAKLQLNPETQLRSQKLQPNPETQPRPQNATSKIFAPRTEDMNKGFLMFSDDESGLTMMKDEPEDLTHLAPTPGDVCVPLVGPLFNDMMLDHFMLDQNYGPLLSDTKEISPANSPYFSYRDDSLSPPLTLSPGASSLPSLLEEDSPALEEATSMNQLLGLDMMDSLDSEDLEVKAPYISMSEGDDLPLLMSHDLMWGANGAHSPGTSPLPTNGWSSPPPLVLEKPDVESSLAKLLRSDTSGSIRGFSTNSSHSTFAQKKGDGERRKRPVSDHCPGSARTGAKRSRPSTGTIPRPGVLDGGGKPPNSGSVLMNLLKVMTVEEPVDTGPGRGSGPDWGQPRPLYRSRLKSLSLLDPDCPTKLMDLTEQDYDVNAPADALLTGAELLTALDVNM</sequence>
<feature type="region of interest" description="Disordered" evidence="10">
    <location>
        <begin position="424"/>
        <end position="451"/>
    </location>
</feature>
<dbReference type="InterPro" id="IPR013767">
    <property type="entry name" value="PAS_fold"/>
</dbReference>
<feature type="compositionally biased region" description="Basic and acidic residues" evidence="10">
    <location>
        <begin position="716"/>
        <end position="728"/>
    </location>
</feature>
<evidence type="ECO:0000256" key="10">
    <source>
        <dbReference type="SAM" id="MobiDB-lite"/>
    </source>
</evidence>
<dbReference type="SMART" id="SM00086">
    <property type="entry name" value="PAC"/>
    <property type="match status" value="1"/>
</dbReference>
<feature type="domain" description="BHLH" evidence="12">
    <location>
        <begin position="1"/>
        <end position="41"/>
    </location>
</feature>
<dbReference type="GO" id="GO:0005634">
    <property type="term" value="C:nucleus"/>
    <property type="evidence" value="ECO:0007669"/>
    <property type="project" value="UniProtKB-SubCell"/>
</dbReference>
<dbReference type="Pfam" id="PF23171">
    <property type="entry name" value="bHLH_HIF1A"/>
    <property type="match status" value="1"/>
</dbReference>